<dbReference type="AlphaFoldDB" id="A0A4U2YJK9"/>
<feature type="region of interest" description="Disordered" evidence="8">
    <location>
        <begin position="1"/>
        <end position="34"/>
    </location>
</feature>
<gene>
    <name evidence="10" type="ORF">FC770_14165</name>
</gene>
<dbReference type="InterPro" id="IPR050366">
    <property type="entry name" value="BP-dependent_transpt_permease"/>
</dbReference>
<feature type="domain" description="ABC transmembrane type-1" evidence="9">
    <location>
        <begin position="128"/>
        <end position="317"/>
    </location>
</feature>
<keyword evidence="6 7" id="KW-0472">Membrane</keyword>
<protein>
    <submittedName>
        <fullName evidence="10">ABC transporter permease</fullName>
    </submittedName>
</protein>
<keyword evidence="11" id="KW-1185">Reference proteome</keyword>
<dbReference type="OrthoDB" id="8906042at2"/>
<keyword evidence="2 7" id="KW-0813">Transport</keyword>
<comment type="caution">
    <text evidence="10">The sequence shown here is derived from an EMBL/GenBank/DDBJ whole genome shotgun (WGS) entry which is preliminary data.</text>
</comment>
<accession>A0A4U2YJK9</accession>
<dbReference type="InterPro" id="IPR000515">
    <property type="entry name" value="MetI-like"/>
</dbReference>
<evidence type="ECO:0000313" key="11">
    <source>
        <dbReference type="Proteomes" id="UP000307808"/>
    </source>
</evidence>
<dbReference type="CDD" id="cd06261">
    <property type="entry name" value="TM_PBP2"/>
    <property type="match status" value="1"/>
</dbReference>
<name>A0A4U2YJK9_9ACTN</name>
<dbReference type="InterPro" id="IPR025966">
    <property type="entry name" value="OppC_N"/>
</dbReference>
<dbReference type="Pfam" id="PF00528">
    <property type="entry name" value="BPD_transp_1"/>
    <property type="match status" value="1"/>
</dbReference>
<evidence type="ECO:0000259" key="9">
    <source>
        <dbReference type="PROSITE" id="PS50928"/>
    </source>
</evidence>
<dbReference type="Gene3D" id="1.10.3720.10">
    <property type="entry name" value="MetI-like"/>
    <property type="match status" value="1"/>
</dbReference>
<evidence type="ECO:0000313" key="10">
    <source>
        <dbReference type="EMBL" id="TKI60665.1"/>
    </source>
</evidence>
<evidence type="ECO:0000256" key="7">
    <source>
        <dbReference type="RuleBase" id="RU363032"/>
    </source>
</evidence>
<evidence type="ECO:0000256" key="2">
    <source>
        <dbReference type="ARBA" id="ARBA00022448"/>
    </source>
</evidence>
<evidence type="ECO:0000256" key="6">
    <source>
        <dbReference type="ARBA" id="ARBA00023136"/>
    </source>
</evidence>
<evidence type="ECO:0000256" key="3">
    <source>
        <dbReference type="ARBA" id="ARBA00022475"/>
    </source>
</evidence>
<dbReference type="PANTHER" id="PTHR43386">
    <property type="entry name" value="OLIGOPEPTIDE TRANSPORT SYSTEM PERMEASE PROTEIN APPC"/>
    <property type="match status" value="1"/>
</dbReference>
<dbReference type="Pfam" id="PF12911">
    <property type="entry name" value="OppC_N"/>
    <property type="match status" value="1"/>
</dbReference>
<evidence type="ECO:0000256" key="1">
    <source>
        <dbReference type="ARBA" id="ARBA00004651"/>
    </source>
</evidence>
<dbReference type="EMBL" id="SZPY01000004">
    <property type="protein sequence ID" value="TKI60665.1"/>
    <property type="molecule type" value="Genomic_DNA"/>
</dbReference>
<dbReference type="PANTHER" id="PTHR43386:SF1">
    <property type="entry name" value="D,D-DIPEPTIDE TRANSPORT SYSTEM PERMEASE PROTEIN DDPC-RELATED"/>
    <property type="match status" value="1"/>
</dbReference>
<sequence>MSTPDNASPAVEHGTGKMPSATTEPDPWGATPALTGAHVAVKPVKTPGRMREIVTKAWGNPSGRFGFVLLGLLVLAALLAPWIAPHDPTAQTLSSTDTAPSWLGGEGGYLLGTDSLGRDVLSRVLYGLRLSLFVGIVAATVSAALGLTLGILAGWYEEHLGKVLMRLADVQFAVPFVAVGIALTAVLGPGLVPILVILSVWGWTTYARTIANSVAQVKRSDFVTAARTLGAGTGRIMVKHVAPSVLAPVVVLWSTSAGVLILAESGLSLLGLGVQAPDFSLGSMLSDGQVALRLSWWAVLFPGCALLLIVLAFNMIGDALRDAFNPSSSLKPKNPELV</sequence>
<keyword evidence="4 7" id="KW-0812">Transmembrane</keyword>
<dbReference type="GO" id="GO:0055085">
    <property type="term" value="P:transmembrane transport"/>
    <property type="evidence" value="ECO:0007669"/>
    <property type="project" value="InterPro"/>
</dbReference>
<feature type="transmembrane region" description="Helical" evidence="7">
    <location>
        <begin position="294"/>
        <end position="316"/>
    </location>
</feature>
<evidence type="ECO:0000256" key="4">
    <source>
        <dbReference type="ARBA" id="ARBA00022692"/>
    </source>
</evidence>
<feature type="transmembrane region" description="Helical" evidence="7">
    <location>
        <begin position="245"/>
        <end position="274"/>
    </location>
</feature>
<feature type="transmembrane region" description="Helical" evidence="7">
    <location>
        <begin position="132"/>
        <end position="156"/>
    </location>
</feature>
<dbReference type="PROSITE" id="PS50928">
    <property type="entry name" value="ABC_TM1"/>
    <property type="match status" value="1"/>
</dbReference>
<feature type="transmembrane region" description="Helical" evidence="7">
    <location>
        <begin position="176"/>
        <end position="203"/>
    </location>
</feature>
<dbReference type="Proteomes" id="UP000307808">
    <property type="component" value="Unassembled WGS sequence"/>
</dbReference>
<reference evidence="10 11" key="1">
    <citation type="submission" date="2019-04" db="EMBL/GenBank/DDBJ databases">
        <authorList>
            <person name="Dong K."/>
        </authorList>
    </citation>
    <scope>NUCLEOTIDE SEQUENCE [LARGE SCALE GENOMIC DNA]</scope>
    <source>
        <strain evidence="11">dk3543</strain>
    </source>
</reference>
<evidence type="ECO:0000256" key="5">
    <source>
        <dbReference type="ARBA" id="ARBA00022989"/>
    </source>
</evidence>
<feature type="transmembrane region" description="Helical" evidence="7">
    <location>
        <begin position="65"/>
        <end position="84"/>
    </location>
</feature>
<keyword evidence="3" id="KW-1003">Cell membrane</keyword>
<proteinExistence type="inferred from homology"/>
<dbReference type="GO" id="GO:0005886">
    <property type="term" value="C:plasma membrane"/>
    <property type="evidence" value="ECO:0007669"/>
    <property type="project" value="UniProtKB-SubCell"/>
</dbReference>
<comment type="subcellular location">
    <subcellularLocation>
        <location evidence="1 7">Cell membrane</location>
        <topology evidence="1 7">Multi-pass membrane protein</topology>
    </subcellularLocation>
</comment>
<dbReference type="RefSeq" id="WP_137066972.1">
    <property type="nucleotide sequence ID" value="NZ_CP040748.1"/>
</dbReference>
<comment type="similarity">
    <text evidence="7">Belongs to the binding-protein-dependent transport system permease family.</text>
</comment>
<keyword evidence="5 7" id="KW-1133">Transmembrane helix</keyword>
<dbReference type="SUPFAM" id="SSF161098">
    <property type="entry name" value="MetI-like"/>
    <property type="match status" value="1"/>
</dbReference>
<dbReference type="InterPro" id="IPR035906">
    <property type="entry name" value="MetI-like_sf"/>
</dbReference>
<organism evidence="10 11">
    <name type="scientific">Nocardioides jishulii</name>
    <dbReference type="NCBI Taxonomy" id="2575440"/>
    <lineage>
        <taxon>Bacteria</taxon>
        <taxon>Bacillati</taxon>
        <taxon>Actinomycetota</taxon>
        <taxon>Actinomycetes</taxon>
        <taxon>Propionibacteriales</taxon>
        <taxon>Nocardioidaceae</taxon>
        <taxon>Nocardioides</taxon>
    </lineage>
</organism>
<evidence type="ECO:0000256" key="8">
    <source>
        <dbReference type="SAM" id="MobiDB-lite"/>
    </source>
</evidence>